<keyword evidence="5" id="KW-0862">Zinc</keyword>
<keyword evidence="3" id="KW-0479">Metal-binding</keyword>
<dbReference type="EMBL" id="MODZ01000002">
    <property type="protein sequence ID" value="OIJ36714.1"/>
    <property type="molecule type" value="Genomic_DNA"/>
</dbReference>
<evidence type="ECO:0000313" key="7">
    <source>
        <dbReference type="EMBL" id="OIJ36714.1"/>
    </source>
</evidence>
<dbReference type="InterPro" id="IPR036866">
    <property type="entry name" value="RibonucZ/Hydroxyglut_hydro"/>
</dbReference>
<comment type="caution">
    <text evidence="7">The sequence shown here is derived from an EMBL/GenBank/DDBJ whole genome shotgun (WGS) entry which is preliminary data.</text>
</comment>
<evidence type="ECO:0000256" key="5">
    <source>
        <dbReference type="ARBA" id="ARBA00022833"/>
    </source>
</evidence>
<dbReference type="CDD" id="cd07742">
    <property type="entry name" value="metallo-hydrolase-like_MBL-fold"/>
    <property type="match status" value="1"/>
</dbReference>
<proteinExistence type="inferred from homology"/>
<evidence type="ECO:0000256" key="2">
    <source>
        <dbReference type="ARBA" id="ARBA00007749"/>
    </source>
</evidence>
<dbReference type="PANTHER" id="PTHR42978:SF7">
    <property type="entry name" value="METALLO-HYDROLASE RV2300C-RELATED"/>
    <property type="match status" value="1"/>
</dbReference>
<dbReference type="SUPFAM" id="SSF56281">
    <property type="entry name" value="Metallo-hydrolase/oxidoreductase"/>
    <property type="match status" value="1"/>
</dbReference>
<sequence>MKVHHLNCGSMHMPGAPLVCHVLLLEGERGLCLVDTGFGTGDIADPGGRIGPYRRVIRPALVPEQTALEQVRARGFDPADVRDIVLTHGDSDHAGGLADFPAARVHLSAVEADAVTRQPTWFERQRYSAAQWAHHPELVAHPAQGQRWRGFEGVSALGGIDAAEVLLIPLAGHSRGHCAVAVHDEERDRWVLHAGDAFYHPGTLDGSARPPLALRWQEAAFAFDRKALRENQARLGELLSEAAPDLLLVNAHDPGLLEAARR</sequence>
<accession>A0A1S2N2S6</accession>
<evidence type="ECO:0000256" key="3">
    <source>
        <dbReference type="ARBA" id="ARBA00022723"/>
    </source>
</evidence>
<comment type="cofactor">
    <cofactor evidence="1">
        <name>Zn(2+)</name>
        <dbReference type="ChEBI" id="CHEBI:29105"/>
    </cofactor>
</comment>
<dbReference type="Proteomes" id="UP000179540">
    <property type="component" value="Unassembled WGS sequence"/>
</dbReference>
<comment type="similarity">
    <text evidence="2">Belongs to the metallo-beta-lactamase superfamily.</text>
</comment>
<dbReference type="InterPro" id="IPR051013">
    <property type="entry name" value="MBL_superfamily_lactonases"/>
</dbReference>
<protein>
    <recommendedName>
        <fullName evidence="6">Metallo-beta-lactamase domain-containing protein</fullName>
    </recommendedName>
</protein>
<dbReference type="OrthoDB" id="3196337at2"/>
<dbReference type="Pfam" id="PF00753">
    <property type="entry name" value="Lactamase_B"/>
    <property type="match status" value="1"/>
</dbReference>
<dbReference type="PANTHER" id="PTHR42978">
    <property type="entry name" value="QUORUM-QUENCHING LACTONASE YTNP-RELATED-RELATED"/>
    <property type="match status" value="1"/>
</dbReference>
<reference evidence="7 8" key="1">
    <citation type="submission" date="2016-10" db="EMBL/GenBank/DDBJ databases">
        <title>Draft genome sequence of strain LCT isolated from the Shenzhou X spacecraft of China.</title>
        <authorList>
            <person name="Huang B."/>
        </authorList>
    </citation>
    <scope>NUCLEOTIDE SEQUENCE [LARGE SCALE GENOMIC DNA]</scope>
    <source>
        <strain evidence="7 8">LCT-H5</strain>
    </source>
</reference>
<gene>
    <name evidence="7" type="ORF">BK826_02270</name>
</gene>
<evidence type="ECO:0000256" key="1">
    <source>
        <dbReference type="ARBA" id="ARBA00001947"/>
    </source>
</evidence>
<organism evidence="7 8">
    <name type="scientific">Rothia kristinae</name>
    <dbReference type="NCBI Taxonomy" id="37923"/>
    <lineage>
        <taxon>Bacteria</taxon>
        <taxon>Bacillati</taxon>
        <taxon>Actinomycetota</taxon>
        <taxon>Actinomycetes</taxon>
        <taxon>Micrococcales</taxon>
        <taxon>Micrococcaceae</taxon>
        <taxon>Rothia</taxon>
    </lineage>
</organism>
<dbReference type="AlphaFoldDB" id="A0A1S2N2S6"/>
<feature type="domain" description="Metallo-beta-lactamase" evidence="6">
    <location>
        <begin position="19"/>
        <end position="252"/>
    </location>
</feature>
<dbReference type="InterPro" id="IPR001279">
    <property type="entry name" value="Metallo-B-lactamas"/>
</dbReference>
<evidence type="ECO:0000259" key="6">
    <source>
        <dbReference type="SMART" id="SM00849"/>
    </source>
</evidence>
<dbReference type="GO" id="GO:0046872">
    <property type="term" value="F:metal ion binding"/>
    <property type="evidence" value="ECO:0007669"/>
    <property type="project" value="UniProtKB-KW"/>
</dbReference>
<evidence type="ECO:0000313" key="8">
    <source>
        <dbReference type="Proteomes" id="UP000179540"/>
    </source>
</evidence>
<dbReference type="SMART" id="SM00849">
    <property type="entry name" value="Lactamase_B"/>
    <property type="match status" value="1"/>
</dbReference>
<name>A0A1S2N2S6_9MICC</name>
<evidence type="ECO:0000256" key="4">
    <source>
        <dbReference type="ARBA" id="ARBA00022801"/>
    </source>
</evidence>
<dbReference type="GO" id="GO:0016787">
    <property type="term" value="F:hydrolase activity"/>
    <property type="evidence" value="ECO:0007669"/>
    <property type="project" value="UniProtKB-KW"/>
</dbReference>
<dbReference type="Gene3D" id="3.60.15.10">
    <property type="entry name" value="Ribonuclease Z/Hydroxyacylglutathione hydrolase-like"/>
    <property type="match status" value="1"/>
</dbReference>
<keyword evidence="4" id="KW-0378">Hydrolase</keyword>